<reference evidence="9 10" key="1">
    <citation type="submission" date="2011-08" db="EMBL/GenBank/DDBJ databases">
        <authorList>
            <person name="Weinstock G."/>
            <person name="Sodergren E."/>
            <person name="Clifton S."/>
            <person name="Fulton L."/>
            <person name="Fulton B."/>
            <person name="Courtney L."/>
            <person name="Fronick C."/>
            <person name="Harrison M."/>
            <person name="Strong C."/>
            <person name="Farmer C."/>
            <person name="Delahaunty K."/>
            <person name="Markovic C."/>
            <person name="Hall O."/>
            <person name="Minx P."/>
            <person name="Tomlinson C."/>
            <person name="Mitreva M."/>
            <person name="Hou S."/>
            <person name="Chen J."/>
            <person name="Wollam A."/>
            <person name="Pepin K.H."/>
            <person name="Johnson M."/>
            <person name="Bhonagiri V."/>
            <person name="Zhang X."/>
            <person name="Suruliraj S."/>
            <person name="Warren W."/>
            <person name="Chinwalla A."/>
            <person name="Mardis E.R."/>
            <person name="Wilson R.K."/>
        </authorList>
    </citation>
    <scope>NUCLEOTIDE SEQUENCE [LARGE SCALE GENOMIC DNA]</scope>
    <source>
        <strain evidence="9 10">F0432</strain>
    </source>
</reference>
<comment type="caution">
    <text evidence="9">The sequence shown here is derived from an EMBL/GenBank/DDBJ whole genome shotgun (WGS) entry which is preliminary data.</text>
</comment>
<keyword evidence="6 8" id="KW-0472">Membrane</keyword>
<name>G9ZDB2_9GAMM</name>
<dbReference type="InterPro" id="IPR027417">
    <property type="entry name" value="P-loop_NTPase"/>
</dbReference>
<comment type="similarity">
    <text evidence="2">Belongs to the VirD4/TraG family.</text>
</comment>
<keyword evidence="3" id="KW-1003">Cell membrane</keyword>
<evidence type="ECO:0000313" key="10">
    <source>
        <dbReference type="Proteomes" id="UP000004750"/>
    </source>
</evidence>
<sequence length="632" mass="70594">MTKCLKILLGIVILAVLAFSIIWAASFAFRLIFSFQGFNLRQAFTQGFHLTDQVRSQPFDIFHYMSHYAATYPKQIKGAWMMAVGGHALVIGTILYIIFGRRQPDLYGNARFATLREIRKAKLLVPPKDINKGGLFAGKRLLVGRIGKWYLGLAGSFFVYLSAPTRSGKGRGVVVPIGLSYSDSIVALDPKKELFEMTGAVRADNGHEVHLFDPFDPEGRTACWNPCSYISRDPKLRINDINAIAICLIPDSHTGDNFFTDSARSFFVGLTLYSLDKEAAYHAEGIAYTTTIKAILDLARGSEDEAIPYFASLIKDRFVSDEARRAISAGIAAGEKTFGSILATVTTNLTPWMSPTVADATSTDDFDLRDVRRKKMSIYFGVLPPDLPKADKIINLFYSQLINANTAVLPQNDPELKYECLLLMDEATSPGRIAILAKAISYMAGYGLRLLMIVQSPAQLRDPALYGEHGTRNILTNMALKIYYKPEDQQDAEEYSKMLGKMTVRTDTQRSRGGGNKGVSRTETQNSRDLMMPQELQEMDDNLEIITFRHCKHPIKAEKNDFLEDPVFIRLRAQSGQLYAKSIAERVGGIAHLRQQITRISSDTAQYQDATIEMKNRLLGPLADFIVHEFTQ</sequence>
<dbReference type="Proteomes" id="UP000004750">
    <property type="component" value="Unassembled WGS sequence"/>
</dbReference>
<proteinExistence type="inferred from homology"/>
<dbReference type="AlphaFoldDB" id="G9ZDB2"/>
<evidence type="ECO:0000256" key="1">
    <source>
        <dbReference type="ARBA" id="ARBA00004651"/>
    </source>
</evidence>
<evidence type="ECO:0000313" key="9">
    <source>
        <dbReference type="EMBL" id="EHM55440.1"/>
    </source>
</evidence>
<dbReference type="STRING" id="797473.HMPREF9080_00746"/>
<feature type="transmembrane region" description="Helical" evidence="8">
    <location>
        <begin position="79"/>
        <end position="99"/>
    </location>
</feature>
<evidence type="ECO:0000256" key="6">
    <source>
        <dbReference type="ARBA" id="ARBA00023136"/>
    </source>
</evidence>
<dbReference type="Gene3D" id="3.40.50.300">
    <property type="entry name" value="P-loop containing nucleotide triphosphate hydrolases"/>
    <property type="match status" value="1"/>
</dbReference>
<feature type="transmembrane region" description="Helical" evidence="8">
    <location>
        <begin position="7"/>
        <end position="33"/>
    </location>
</feature>
<evidence type="ECO:0000256" key="8">
    <source>
        <dbReference type="SAM" id="Phobius"/>
    </source>
</evidence>
<dbReference type="Pfam" id="PF02534">
    <property type="entry name" value="T4SS-DNA_transf"/>
    <property type="match status" value="1"/>
</dbReference>
<dbReference type="InterPro" id="IPR003688">
    <property type="entry name" value="TraG/VirD4"/>
</dbReference>
<keyword evidence="5 8" id="KW-1133">Transmembrane helix</keyword>
<dbReference type="CDD" id="cd01127">
    <property type="entry name" value="TrwB_TraG_TraD_VirD4"/>
    <property type="match status" value="1"/>
</dbReference>
<dbReference type="PANTHER" id="PTHR37937">
    <property type="entry name" value="CONJUGATIVE TRANSFER: DNA TRANSPORT"/>
    <property type="match status" value="1"/>
</dbReference>
<organism evidence="9 10">
    <name type="scientific">Cardiobacterium valvarum F0432</name>
    <dbReference type="NCBI Taxonomy" id="797473"/>
    <lineage>
        <taxon>Bacteria</taxon>
        <taxon>Pseudomonadati</taxon>
        <taxon>Pseudomonadota</taxon>
        <taxon>Gammaproteobacteria</taxon>
        <taxon>Cardiobacteriales</taxon>
        <taxon>Cardiobacteriaceae</taxon>
        <taxon>Cardiobacterium</taxon>
    </lineage>
</organism>
<protein>
    <submittedName>
        <fullName evidence="9">TraG/TraD family protein</fullName>
    </submittedName>
</protein>
<evidence type="ECO:0000256" key="7">
    <source>
        <dbReference type="SAM" id="MobiDB-lite"/>
    </source>
</evidence>
<dbReference type="RefSeq" id="WP_006984765.1">
    <property type="nucleotide sequence ID" value="NZ_JH417904.1"/>
</dbReference>
<dbReference type="PATRIC" id="fig|797473.3.peg.605"/>
<dbReference type="PANTHER" id="PTHR37937:SF1">
    <property type="entry name" value="CONJUGATIVE TRANSFER: DNA TRANSPORT"/>
    <property type="match status" value="1"/>
</dbReference>
<dbReference type="EMBL" id="AGCM01000038">
    <property type="protein sequence ID" value="EHM55440.1"/>
    <property type="molecule type" value="Genomic_DNA"/>
</dbReference>
<feature type="region of interest" description="Disordered" evidence="7">
    <location>
        <begin position="504"/>
        <end position="528"/>
    </location>
</feature>
<accession>G9ZDB2</accession>
<keyword evidence="4 8" id="KW-0812">Transmembrane</keyword>
<dbReference type="HOGENOM" id="CLU_012039_1_3_6"/>
<evidence type="ECO:0000256" key="2">
    <source>
        <dbReference type="ARBA" id="ARBA00008806"/>
    </source>
</evidence>
<evidence type="ECO:0000256" key="5">
    <source>
        <dbReference type="ARBA" id="ARBA00022989"/>
    </source>
</evidence>
<feature type="transmembrane region" description="Helical" evidence="8">
    <location>
        <begin position="146"/>
        <end position="163"/>
    </location>
</feature>
<dbReference type="GO" id="GO:0005886">
    <property type="term" value="C:plasma membrane"/>
    <property type="evidence" value="ECO:0007669"/>
    <property type="project" value="UniProtKB-SubCell"/>
</dbReference>
<evidence type="ECO:0000256" key="3">
    <source>
        <dbReference type="ARBA" id="ARBA00022475"/>
    </source>
</evidence>
<gene>
    <name evidence="9" type="ORF">HMPREF9080_00746</name>
</gene>
<feature type="compositionally biased region" description="Polar residues" evidence="7">
    <location>
        <begin position="519"/>
        <end position="528"/>
    </location>
</feature>
<evidence type="ECO:0000256" key="4">
    <source>
        <dbReference type="ARBA" id="ARBA00022692"/>
    </source>
</evidence>
<dbReference type="InterPro" id="IPR051539">
    <property type="entry name" value="T4SS-coupling_protein"/>
</dbReference>
<dbReference type="SUPFAM" id="SSF52540">
    <property type="entry name" value="P-loop containing nucleoside triphosphate hydrolases"/>
    <property type="match status" value="1"/>
</dbReference>
<comment type="subcellular location">
    <subcellularLocation>
        <location evidence="1">Cell membrane</location>
        <topology evidence="1">Multi-pass membrane protein</topology>
    </subcellularLocation>
</comment>
<dbReference type="Gene3D" id="1.10.8.80">
    <property type="entry name" value="Magnesium chelatase subunit I, C-Terminal domain"/>
    <property type="match status" value="1"/>
</dbReference>